<dbReference type="EMBL" id="JNBS01000825">
    <property type="protein sequence ID" value="OQS03617.1"/>
    <property type="molecule type" value="Genomic_DNA"/>
</dbReference>
<dbReference type="Gene3D" id="1.25.40.20">
    <property type="entry name" value="Ankyrin repeat-containing domain"/>
    <property type="match status" value="2"/>
</dbReference>
<dbReference type="Pfam" id="PF00397">
    <property type="entry name" value="WW"/>
    <property type="match status" value="1"/>
</dbReference>
<sequence>MLLIDSPRFHTLSFSIMDEHNFYELDCVLYVAMNDPSRAHQVLRMQELFRAIVQFQRGIIQPFAPICRQWASYVAYLQPRFLVHTFNLQDHHERQLFQHLYTLRPHMFAPGVMDLLCRYGDLALIHYLHLHGASCTKDAMDWAASAGHLDVVKYLHRNRREGCTTDAMDLAAKHGHLHVVEFLDRHRHEGATTKAMDEAAVHGHLHVVQYLHYNRREGCTKYGMDRAALEGHLEILQFLHSHRYEGCTVNAINWAAQHGHLDIVRFLHTHRKEGYTANALKWAAQNNHIDVVHFLLARKDKIQKHFVEAFKERPTYLYSCLHQSKRTNKSGTKEEDLCHKTMDEARALGRVEGRAEALEEIAALHNQIASLAAQVEDLLLLQEKRTKELMTTVYKELKSEFRRQTTALTPKEVMDICKPCLRRVAEAQGPQSQVLFRNASFMTRTPSEETKMPPPIEIPIEIPTVIPRVIPASPASPASPVAKRSVVNRISVSATEKIGTGRSAHMVYVLELRSGDTNGIRDNFKFNPIFIEKRKRALQLWINHLAWHYVTGYSAEMQMFLDGSDLVHIPRSPPFMFPRRRRTSSNEGSVRKLNSVDDKRLDRSLKSIQDKLPTLQRHLVKASKRVDGILKHHVEMSSTIELFGAATAHLGNFERLHGSATAWECLKPFALTNVQHWHSEVYELWDSSLQEMLHFQQTQVMPKFEKQVHDVSKEMQPSTVEKLSLEWDELQNIQARSALDSLLHVAIRMHDSHIQLQEIWQTAKEACMAVETSAPSSSTHYQAYNPPPPSSFTPPEPPRHEVFEHPTLDRPLKPNLFVNTLDPDADDAKNLFGCSPANPDTVFSAYQSSDEEEEEVETSQDPFSASWDSYIDRLRKKQKKQAKAEAAAVDEAKRKEKEAEATEIRKNRKRPQSMQWPLKRMARSHQSSSKSFGHDDFVSIPKSNSNPSLGILSIFYLLNMMKIVNEFQATTPLPQQSTETPENATNDNWIEAKTETGQTYYYHRISRATRWTKPDQAVMDDIEERLAAQEEATQRRLEERRKWYENNKRQQEWEASQIESFKGQVNDQVREWARNKDVVMMLRSLHDIIPSILLKPGQTFEVDSPVNVSSVKKAYMKAVRQIHPDKLPKTDFDLKDRVLAQHLFSTLTLAHDEYQRTHTVPSS</sequence>
<feature type="compositionally biased region" description="Basic and acidic residues" evidence="2">
    <location>
        <begin position="890"/>
        <end position="905"/>
    </location>
</feature>
<dbReference type="Pfam" id="PF12796">
    <property type="entry name" value="Ank_2"/>
    <property type="match status" value="1"/>
</dbReference>
<proteinExistence type="predicted"/>
<feature type="domain" description="WW" evidence="3">
    <location>
        <begin position="983"/>
        <end position="1016"/>
    </location>
</feature>
<gene>
    <name evidence="4" type="ORF">THRCLA_04062</name>
</gene>
<keyword evidence="5" id="KW-1185">Reference proteome</keyword>
<dbReference type="InterPro" id="IPR002110">
    <property type="entry name" value="Ankyrin_rpt"/>
</dbReference>
<dbReference type="AlphaFoldDB" id="A0A1W0A039"/>
<dbReference type="Gene3D" id="2.20.70.10">
    <property type="match status" value="1"/>
</dbReference>
<comment type="caution">
    <text evidence="4">The sequence shown here is derived from an EMBL/GenBank/DDBJ whole genome shotgun (WGS) entry which is preliminary data.</text>
</comment>
<evidence type="ECO:0000313" key="4">
    <source>
        <dbReference type="EMBL" id="OQS03617.1"/>
    </source>
</evidence>
<dbReference type="PANTHER" id="PTHR46586">
    <property type="entry name" value="ANKYRIN REPEAT-CONTAINING PROTEIN"/>
    <property type="match status" value="1"/>
</dbReference>
<dbReference type="InterPro" id="IPR036020">
    <property type="entry name" value="WW_dom_sf"/>
</dbReference>
<dbReference type="InterPro" id="IPR036770">
    <property type="entry name" value="Ankyrin_rpt-contain_sf"/>
</dbReference>
<dbReference type="OrthoDB" id="271164at2759"/>
<dbReference type="SMART" id="SM00248">
    <property type="entry name" value="ANK"/>
    <property type="match status" value="3"/>
</dbReference>
<dbReference type="STRING" id="74557.A0A1W0A039"/>
<organism evidence="4 5">
    <name type="scientific">Thraustotheca clavata</name>
    <dbReference type="NCBI Taxonomy" id="74557"/>
    <lineage>
        <taxon>Eukaryota</taxon>
        <taxon>Sar</taxon>
        <taxon>Stramenopiles</taxon>
        <taxon>Oomycota</taxon>
        <taxon>Saprolegniomycetes</taxon>
        <taxon>Saprolegniales</taxon>
        <taxon>Achlyaceae</taxon>
        <taxon>Thraustotheca</taxon>
    </lineage>
</organism>
<dbReference type="SUPFAM" id="SSF64268">
    <property type="entry name" value="PX domain"/>
    <property type="match status" value="1"/>
</dbReference>
<dbReference type="Pfam" id="PF13637">
    <property type="entry name" value="Ank_4"/>
    <property type="match status" value="1"/>
</dbReference>
<keyword evidence="1" id="KW-0175">Coiled coil</keyword>
<name>A0A1W0A039_9STRA</name>
<evidence type="ECO:0000313" key="5">
    <source>
        <dbReference type="Proteomes" id="UP000243217"/>
    </source>
</evidence>
<reference evidence="4 5" key="1">
    <citation type="journal article" date="2014" name="Genome Biol. Evol.">
        <title>The secreted proteins of Achlya hypogyna and Thraustotheca clavata identify the ancestral oomycete secretome and reveal gene acquisitions by horizontal gene transfer.</title>
        <authorList>
            <person name="Misner I."/>
            <person name="Blouin N."/>
            <person name="Leonard G."/>
            <person name="Richards T.A."/>
            <person name="Lane C.E."/>
        </authorList>
    </citation>
    <scope>NUCLEOTIDE SEQUENCE [LARGE SCALE GENOMIC DNA]</scope>
    <source>
        <strain evidence="4 5">ATCC 34112</strain>
    </source>
</reference>
<protein>
    <recommendedName>
        <fullName evidence="3">WW domain-containing protein</fullName>
    </recommendedName>
</protein>
<dbReference type="Proteomes" id="UP000243217">
    <property type="component" value="Unassembled WGS sequence"/>
</dbReference>
<dbReference type="PANTHER" id="PTHR46586:SF3">
    <property type="entry name" value="ANKYRIN REPEAT-CONTAINING PROTEIN"/>
    <property type="match status" value="1"/>
</dbReference>
<dbReference type="PROSITE" id="PS50020">
    <property type="entry name" value="WW_DOMAIN_2"/>
    <property type="match status" value="1"/>
</dbReference>
<dbReference type="InterPro" id="IPR036869">
    <property type="entry name" value="J_dom_sf"/>
</dbReference>
<accession>A0A1W0A039</accession>
<dbReference type="CDD" id="cd00201">
    <property type="entry name" value="WW"/>
    <property type="match status" value="1"/>
</dbReference>
<feature type="region of interest" description="Disordered" evidence="2">
    <location>
        <begin position="886"/>
        <end position="933"/>
    </location>
</feature>
<dbReference type="GO" id="GO:0035091">
    <property type="term" value="F:phosphatidylinositol binding"/>
    <property type="evidence" value="ECO:0007669"/>
    <property type="project" value="InterPro"/>
</dbReference>
<evidence type="ECO:0000259" key="3">
    <source>
        <dbReference type="PROSITE" id="PS50020"/>
    </source>
</evidence>
<dbReference type="InterPro" id="IPR052050">
    <property type="entry name" value="SecEffector_AnkRepeat"/>
</dbReference>
<evidence type="ECO:0000256" key="1">
    <source>
        <dbReference type="SAM" id="Coils"/>
    </source>
</evidence>
<dbReference type="SUPFAM" id="SSF48403">
    <property type="entry name" value="Ankyrin repeat"/>
    <property type="match status" value="1"/>
</dbReference>
<dbReference type="InterPro" id="IPR001202">
    <property type="entry name" value="WW_dom"/>
</dbReference>
<evidence type="ECO:0000256" key="2">
    <source>
        <dbReference type="SAM" id="MobiDB-lite"/>
    </source>
</evidence>
<dbReference type="SMART" id="SM00456">
    <property type="entry name" value="WW"/>
    <property type="match status" value="1"/>
</dbReference>
<dbReference type="SUPFAM" id="SSF51045">
    <property type="entry name" value="WW domain"/>
    <property type="match status" value="1"/>
</dbReference>
<feature type="coiled-coil region" evidence="1">
    <location>
        <begin position="1019"/>
        <end position="1054"/>
    </location>
</feature>
<dbReference type="PROSITE" id="PS01159">
    <property type="entry name" value="WW_DOMAIN_1"/>
    <property type="match status" value="1"/>
</dbReference>
<dbReference type="InterPro" id="IPR036871">
    <property type="entry name" value="PX_dom_sf"/>
</dbReference>
<dbReference type="Gene3D" id="1.10.287.110">
    <property type="entry name" value="DnaJ domain"/>
    <property type="match status" value="1"/>
</dbReference>
<dbReference type="SUPFAM" id="SSF46565">
    <property type="entry name" value="Chaperone J-domain"/>
    <property type="match status" value="1"/>
</dbReference>